<evidence type="ECO:0000313" key="3">
    <source>
        <dbReference type="EMBL" id="KAK6344419.1"/>
    </source>
</evidence>
<feature type="region of interest" description="Disordered" evidence="1">
    <location>
        <begin position="715"/>
        <end position="737"/>
    </location>
</feature>
<dbReference type="Proteomes" id="UP001375240">
    <property type="component" value="Unassembled WGS sequence"/>
</dbReference>
<evidence type="ECO:0000256" key="1">
    <source>
        <dbReference type="SAM" id="MobiDB-lite"/>
    </source>
</evidence>
<dbReference type="PANTHER" id="PTHR33840:SF1">
    <property type="entry name" value="TLE1 PHOSPHOLIPASE DOMAIN-CONTAINING PROTEIN"/>
    <property type="match status" value="1"/>
</dbReference>
<proteinExistence type="predicted"/>
<sequence>MSKVTIRRPPPPPPPLLPPRRTMSNESDATRSRPSISTRDSQSPSRIPRLNVTNRSLSGGTLDYSGDKANTPKENPKVEPSFGPPDSRASQEYLRSAATEVAGQPSKMVHLPPSSSCYSPEGCTSEVEKQLRIFSEELNKAMGERTLSPASPSTQRDGNPGNLGETKVTCLSTAKDSLGSFPSFTRAKKFVIILDATQSRSVSLPAKTGRYPRTNLKRLSDSLAAEHKRTGMSQFVYYASGRSRGGDFGLNRSLHTTILEAYTYLSANWSPGDEICLFGFSHGAFAVRALAALLTEIGLFNKAGMTNFEALYDTYFDPKYGRTCDTDDYEAWRTACDHIRYEMTKPEGVILHKVSVKFLGCLDTIGWSDFQKPPSDLLDEEKRLWKQGYFNFRHLLLNEDIEYAVHALALDEERPSHAPLLMFRSRDSVKPLRQVWFTGTHINIGGGQLGHEVRANVPWRKQDPNELSDIVFLFLITECHEILTFSKKHISNALAGSRYKEAGSNASKESTYKNRWVAGRIDEPWGRGGRISSLLHAKLPRKRHVRTPLRYRPHWFEDEQWRCYSSHESIHASSRYRKGHHPQYIPKALADYRCTKSFGKFGPPFEPREQAPETGFVPYTPSKIGGERFFHRGVENPDDKLYTGDISLPITPMTTFEILTAGGQGLIHEFAIAFKDIYRETPPVFPYSLEELNNIQEGWILELESHPSNDILSISSSARVSSPPSGKHWKLGGSSARRSKKLRVTSVDNLRNASASTLWDLAKKQKQLYKSKSQPLQACGADDEYSPNHHNSLSQARTCGSSSDATTLHSQLLNRGEPRNRIYEWADKTGSLMRNKAGDSDSMMTGWWSAGVSEMLDADVPLVEPLKTLSPAEPESAPRLSEEGVAHPYKYKQREQRKSLLSGHVY</sequence>
<dbReference type="InterPro" id="IPR018712">
    <property type="entry name" value="Tle1-like_cat"/>
</dbReference>
<dbReference type="EMBL" id="JAVHNQ010000006">
    <property type="protein sequence ID" value="KAK6344419.1"/>
    <property type="molecule type" value="Genomic_DNA"/>
</dbReference>
<feature type="compositionally biased region" description="Pro residues" evidence="1">
    <location>
        <begin position="8"/>
        <end position="18"/>
    </location>
</feature>
<dbReference type="SUPFAM" id="SSF53474">
    <property type="entry name" value="alpha/beta-Hydrolases"/>
    <property type="match status" value="1"/>
</dbReference>
<protein>
    <recommendedName>
        <fullName evidence="2">T6SS Phospholipase effector Tle1-like catalytic domain-containing protein</fullName>
    </recommendedName>
</protein>
<evidence type="ECO:0000259" key="2">
    <source>
        <dbReference type="Pfam" id="PF09994"/>
    </source>
</evidence>
<keyword evidence="4" id="KW-1185">Reference proteome</keyword>
<organism evidence="3 4">
    <name type="scientific">Orbilia brochopaga</name>
    <dbReference type="NCBI Taxonomy" id="3140254"/>
    <lineage>
        <taxon>Eukaryota</taxon>
        <taxon>Fungi</taxon>
        <taxon>Dikarya</taxon>
        <taxon>Ascomycota</taxon>
        <taxon>Pezizomycotina</taxon>
        <taxon>Orbiliomycetes</taxon>
        <taxon>Orbiliales</taxon>
        <taxon>Orbiliaceae</taxon>
        <taxon>Orbilia</taxon>
    </lineage>
</organism>
<comment type="caution">
    <text evidence="3">The sequence shown here is derived from an EMBL/GenBank/DDBJ whole genome shotgun (WGS) entry which is preliminary data.</text>
</comment>
<dbReference type="AlphaFoldDB" id="A0AAV9UMQ8"/>
<feature type="region of interest" description="Disordered" evidence="1">
    <location>
        <begin position="778"/>
        <end position="803"/>
    </location>
</feature>
<gene>
    <name evidence="3" type="ORF">TWF696_008056</name>
</gene>
<feature type="region of interest" description="Disordered" evidence="1">
    <location>
        <begin position="869"/>
        <end position="906"/>
    </location>
</feature>
<name>A0AAV9UMQ8_9PEZI</name>
<feature type="compositionally biased region" description="Polar residues" evidence="1">
    <location>
        <begin position="788"/>
        <end position="803"/>
    </location>
</feature>
<evidence type="ECO:0000313" key="4">
    <source>
        <dbReference type="Proteomes" id="UP001375240"/>
    </source>
</evidence>
<accession>A0AAV9UMQ8</accession>
<dbReference type="PANTHER" id="PTHR33840">
    <property type="match status" value="1"/>
</dbReference>
<feature type="compositionally biased region" description="Polar residues" evidence="1">
    <location>
        <begin position="148"/>
        <end position="157"/>
    </location>
</feature>
<dbReference type="Pfam" id="PF09994">
    <property type="entry name" value="T6SS_Tle1-like_cat"/>
    <property type="match status" value="1"/>
</dbReference>
<feature type="region of interest" description="Disordered" evidence="1">
    <location>
        <begin position="143"/>
        <end position="164"/>
    </location>
</feature>
<feature type="region of interest" description="Disordered" evidence="1">
    <location>
        <begin position="1"/>
        <end position="122"/>
    </location>
</feature>
<feature type="compositionally biased region" description="Polar residues" evidence="1">
    <location>
        <begin position="22"/>
        <end position="59"/>
    </location>
</feature>
<reference evidence="3 4" key="1">
    <citation type="submission" date="2019-10" db="EMBL/GenBank/DDBJ databases">
        <authorList>
            <person name="Palmer J.M."/>
        </authorList>
    </citation>
    <scope>NUCLEOTIDE SEQUENCE [LARGE SCALE GENOMIC DNA]</scope>
    <source>
        <strain evidence="3 4">TWF696</strain>
    </source>
</reference>
<feature type="compositionally biased region" description="Low complexity" evidence="1">
    <location>
        <begin position="715"/>
        <end position="725"/>
    </location>
</feature>
<dbReference type="InterPro" id="IPR029058">
    <property type="entry name" value="AB_hydrolase_fold"/>
</dbReference>
<feature type="domain" description="T6SS Phospholipase effector Tle1-like catalytic" evidence="2">
    <location>
        <begin position="188"/>
        <end position="477"/>
    </location>
</feature>